<dbReference type="InterPro" id="IPR022637">
    <property type="entry name" value="DNA_polIII_beta_cen"/>
</dbReference>
<evidence type="ECO:0000313" key="14">
    <source>
        <dbReference type="EMBL" id="MDQ0314829.1"/>
    </source>
</evidence>
<reference evidence="14" key="1">
    <citation type="submission" date="2023-07" db="EMBL/GenBank/DDBJ databases">
        <title>Genomic Encyclopedia of Type Strains, Phase IV (KMG-IV): sequencing the most valuable type-strain genomes for metagenomic binning, comparative biology and taxonomic classification.</title>
        <authorList>
            <person name="Goeker M."/>
        </authorList>
    </citation>
    <scope>NUCLEOTIDE SEQUENCE</scope>
    <source>
        <strain evidence="14">DSM 21202</strain>
    </source>
</reference>
<dbReference type="PANTHER" id="PTHR30478">
    <property type="entry name" value="DNA POLYMERASE III SUBUNIT BETA"/>
    <property type="match status" value="1"/>
</dbReference>
<evidence type="ECO:0000256" key="4">
    <source>
        <dbReference type="ARBA" id="ARBA00022490"/>
    </source>
</evidence>
<comment type="similarity">
    <text evidence="2">Belongs to the beta sliding clamp family.</text>
</comment>
<feature type="domain" description="DNA polymerase III beta sliding clamp central" evidence="13">
    <location>
        <begin position="151"/>
        <end position="257"/>
    </location>
</feature>
<dbReference type="SMART" id="SM00480">
    <property type="entry name" value="POL3Bc"/>
    <property type="match status" value="1"/>
</dbReference>
<keyword evidence="15" id="KW-1185">Reference proteome</keyword>
<dbReference type="Pfam" id="PF00712">
    <property type="entry name" value="DNA_pol3_beta"/>
    <property type="match status" value="1"/>
</dbReference>
<dbReference type="Gene3D" id="3.10.150.10">
    <property type="entry name" value="DNA Polymerase III, subunit A, domain 2"/>
    <property type="match status" value="1"/>
</dbReference>
<evidence type="ECO:0000256" key="11">
    <source>
        <dbReference type="ARBA" id="ARBA00033276"/>
    </source>
</evidence>
<keyword evidence="6 14" id="KW-0548">Nucleotidyltransferase</keyword>
<evidence type="ECO:0000256" key="8">
    <source>
        <dbReference type="ARBA" id="ARBA00022932"/>
    </source>
</evidence>
<dbReference type="GO" id="GO:0003887">
    <property type="term" value="F:DNA-directed DNA polymerase activity"/>
    <property type="evidence" value="ECO:0007669"/>
    <property type="project" value="UniProtKB-KW"/>
</dbReference>
<keyword evidence="8" id="KW-0239">DNA-directed DNA polymerase</keyword>
<dbReference type="InterPro" id="IPR001001">
    <property type="entry name" value="DNA_polIII_beta"/>
</dbReference>
<protein>
    <recommendedName>
        <fullName evidence="3">Beta sliding clamp</fullName>
    </recommendedName>
    <alternativeName>
        <fullName evidence="11">Beta-clamp processivity factor</fullName>
    </alternativeName>
    <alternativeName>
        <fullName evidence="10">DNA polymerase III beta sliding clamp subunit</fullName>
    </alternativeName>
</protein>
<dbReference type="GO" id="GO:0003677">
    <property type="term" value="F:DNA binding"/>
    <property type="evidence" value="ECO:0007669"/>
    <property type="project" value="UniProtKB-KW"/>
</dbReference>
<evidence type="ECO:0000259" key="12">
    <source>
        <dbReference type="Pfam" id="PF00712"/>
    </source>
</evidence>
<organism evidence="14 15">
    <name type="scientific">Amorphus orientalis</name>
    <dbReference type="NCBI Taxonomy" id="649198"/>
    <lineage>
        <taxon>Bacteria</taxon>
        <taxon>Pseudomonadati</taxon>
        <taxon>Pseudomonadota</taxon>
        <taxon>Alphaproteobacteria</taxon>
        <taxon>Hyphomicrobiales</taxon>
        <taxon>Amorphaceae</taxon>
        <taxon>Amorphus</taxon>
    </lineage>
</organism>
<evidence type="ECO:0000256" key="2">
    <source>
        <dbReference type="ARBA" id="ARBA00010752"/>
    </source>
</evidence>
<evidence type="ECO:0000256" key="5">
    <source>
        <dbReference type="ARBA" id="ARBA00022679"/>
    </source>
</evidence>
<dbReference type="RefSeq" id="WP_306884615.1">
    <property type="nucleotide sequence ID" value="NZ_JAUSUL010000001.1"/>
</dbReference>
<keyword evidence="5 14" id="KW-0808">Transferase</keyword>
<evidence type="ECO:0000256" key="1">
    <source>
        <dbReference type="ARBA" id="ARBA00004496"/>
    </source>
</evidence>
<dbReference type="Gene3D" id="3.70.10.10">
    <property type="match status" value="1"/>
</dbReference>
<proteinExistence type="inferred from homology"/>
<accession>A0AAE3VLS8</accession>
<dbReference type="AlphaFoldDB" id="A0AAE3VLS8"/>
<dbReference type="GO" id="GO:0008408">
    <property type="term" value="F:3'-5' exonuclease activity"/>
    <property type="evidence" value="ECO:0007669"/>
    <property type="project" value="InterPro"/>
</dbReference>
<dbReference type="Proteomes" id="UP001229244">
    <property type="component" value="Unassembled WGS sequence"/>
</dbReference>
<dbReference type="InterPro" id="IPR046938">
    <property type="entry name" value="DNA_clamp_sf"/>
</dbReference>
<dbReference type="GO" id="GO:0005737">
    <property type="term" value="C:cytoplasm"/>
    <property type="evidence" value="ECO:0007669"/>
    <property type="project" value="UniProtKB-SubCell"/>
</dbReference>
<dbReference type="Pfam" id="PF02767">
    <property type="entry name" value="DNA_pol3_beta_2"/>
    <property type="match status" value="1"/>
</dbReference>
<dbReference type="PANTHER" id="PTHR30478:SF0">
    <property type="entry name" value="BETA SLIDING CLAMP"/>
    <property type="match status" value="1"/>
</dbReference>
<keyword evidence="4" id="KW-0963">Cytoplasm</keyword>
<keyword evidence="9" id="KW-0238">DNA-binding</keyword>
<evidence type="ECO:0000256" key="3">
    <source>
        <dbReference type="ARBA" id="ARBA00021035"/>
    </source>
</evidence>
<keyword evidence="7" id="KW-0235">DNA replication</keyword>
<evidence type="ECO:0000259" key="13">
    <source>
        <dbReference type="Pfam" id="PF02767"/>
    </source>
</evidence>
<evidence type="ECO:0000256" key="7">
    <source>
        <dbReference type="ARBA" id="ARBA00022705"/>
    </source>
</evidence>
<dbReference type="CDD" id="cd00140">
    <property type="entry name" value="beta_clamp"/>
    <property type="match status" value="1"/>
</dbReference>
<feature type="domain" description="DNA polymerase III beta sliding clamp N-terminal" evidence="12">
    <location>
        <begin position="10"/>
        <end position="122"/>
    </location>
</feature>
<dbReference type="EMBL" id="JAUSUL010000001">
    <property type="protein sequence ID" value="MDQ0314829.1"/>
    <property type="molecule type" value="Genomic_DNA"/>
</dbReference>
<dbReference type="GO" id="GO:0009360">
    <property type="term" value="C:DNA polymerase III complex"/>
    <property type="evidence" value="ECO:0007669"/>
    <property type="project" value="InterPro"/>
</dbReference>
<name>A0AAE3VLS8_9HYPH</name>
<gene>
    <name evidence="14" type="ORF">J2S73_001266</name>
</gene>
<dbReference type="GO" id="GO:0006271">
    <property type="term" value="P:DNA strand elongation involved in DNA replication"/>
    <property type="evidence" value="ECO:0007669"/>
    <property type="project" value="TreeGrafter"/>
</dbReference>
<evidence type="ECO:0000256" key="9">
    <source>
        <dbReference type="ARBA" id="ARBA00023125"/>
    </source>
</evidence>
<evidence type="ECO:0000256" key="10">
    <source>
        <dbReference type="ARBA" id="ARBA00030988"/>
    </source>
</evidence>
<comment type="subcellular location">
    <subcellularLocation>
        <location evidence="1">Cytoplasm</location>
    </subcellularLocation>
</comment>
<dbReference type="SUPFAM" id="SSF55979">
    <property type="entry name" value="DNA clamp"/>
    <property type="match status" value="3"/>
</dbReference>
<evidence type="ECO:0000256" key="6">
    <source>
        <dbReference type="ARBA" id="ARBA00022695"/>
    </source>
</evidence>
<sequence>MARISATAGVLRDALDKLRSIVDARSHIEVLRCVRIKARGRRHLELSGTDLDMWITVSAEASHEALRRGSGVCVPFAPLLAFVRTVPREKTISIAIGSNDLCFTAGETKVRMPPGPPAADFPAPKEFEAPVLACTWAEPIRGAFRRALPFISREETRYYLNGVALQQVKQEGDHGAWSLIATDGHRLIEVPAGSAISDVRLSGAFPGVILPKVLVEQIVRLWPGDDAIAVRISGLQIELDLGDVRISSRLIDGTFPDWRRVIPDGAECIAALPHSHFLVAGLHLRRIIKAISRDVRRSCCIVVDRATVHLESRPTVTDQVIVPVGLAIEAGEVAAGTHVNVDYLVQLLQAMPAGKVTIASSGNGQPLVFTSDAVPGLRALIMPMRGAWEVGEPVQRLDGPKPTAAARAA</sequence>
<comment type="caution">
    <text evidence="14">The sequence shown here is derived from an EMBL/GenBank/DDBJ whole genome shotgun (WGS) entry which is preliminary data.</text>
</comment>
<dbReference type="InterPro" id="IPR022634">
    <property type="entry name" value="DNA_polIII_beta_N"/>
</dbReference>
<evidence type="ECO:0000313" key="15">
    <source>
        <dbReference type="Proteomes" id="UP001229244"/>
    </source>
</evidence>